<protein>
    <recommendedName>
        <fullName evidence="4">Hydrophobin</fullName>
    </recommendedName>
</protein>
<sequence>MRLSILLIAIISCSLSTCTESPFHHPLRDETHGKRADEILQLLKRQGSCQAGYSACSGQGNSRVCCQPGMTCTQDNANNIACCPTGAVCTGSLGATAGSQPTNSGFMFPQTTAATTTSPAAGAVITGSTVAGAAYPFIYIPTAFANGQTCSSYYSFCQSEYTSCTASLGGAYGVTVAGGGAGVTVTGAPGVTGAAAAQSICSSLSFQACYGLQIGYCAGLGTASAGARFLNAGSGPVRRSSLHDLTIGVAAAIAGMFI</sequence>
<dbReference type="AlphaFoldDB" id="A0A232M2X3"/>
<proteinExistence type="predicted"/>
<dbReference type="PANTHER" id="PTHR39599:SF1">
    <property type="entry name" value="GPI-ANCHORED PROTEIN (EUROFUNG)"/>
    <property type="match status" value="1"/>
</dbReference>
<dbReference type="OrthoDB" id="5410926at2759"/>
<feature type="chain" id="PRO_5012624368" description="Hydrophobin" evidence="1">
    <location>
        <begin position="17"/>
        <end position="258"/>
    </location>
</feature>
<name>A0A232M2X3_9EURO</name>
<evidence type="ECO:0000313" key="2">
    <source>
        <dbReference type="EMBL" id="OXV10770.1"/>
    </source>
</evidence>
<feature type="signal peptide" evidence="1">
    <location>
        <begin position="1"/>
        <end position="16"/>
    </location>
</feature>
<accession>A0A232M2X3</accession>
<reference evidence="2 3" key="1">
    <citation type="journal article" date="2015" name="Environ. Microbiol.">
        <title>Metagenome sequence of Elaphomyces granulatus from sporocarp tissue reveals Ascomycota ectomycorrhizal fingerprints of genome expansion and a Proteobacteria-rich microbiome.</title>
        <authorList>
            <person name="Quandt C.A."/>
            <person name="Kohler A."/>
            <person name="Hesse C.N."/>
            <person name="Sharpton T.J."/>
            <person name="Martin F."/>
            <person name="Spatafora J.W."/>
        </authorList>
    </citation>
    <scope>NUCLEOTIDE SEQUENCE [LARGE SCALE GENOMIC DNA]</scope>
    <source>
        <strain evidence="2 3">OSC145934</strain>
    </source>
</reference>
<organism evidence="2 3">
    <name type="scientific">Elaphomyces granulatus</name>
    <dbReference type="NCBI Taxonomy" id="519963"/>
    <lineage>
        <taxon>Eukaryota</taxon>
        <taxon>Fungi</taxon>
        <taxon>Dikarya</taxon>
        <taxon>Ascomycota</taxon>
        <taxon>Pezizomycotina</taxon>
        <taxon>Eurotiomycetes</taxon>
        <taxon>Eurotiomycetidae</taxon>
        <taxon>Eurotiales</taxon>
        <taxon>Elaphomycetaceae</taxon>
        <taxon>Elaphomyces</taxon>
    </lineage>
</organism>
<evidence type="ECO:0000313" key="3">
    <source>
        <dbReference type="Proteomes" id="UP000243515"/>
    </source>
</evidence>
<comment type="caution">
    <text evidence="2">The sequence shown here is derived from an EMBL/GenBank/DDBJ whole genome shotgun (WGS) entry which is preliminary data.</text>
</comment>
<dbReference type="Proteomes" id="UP000243515">
    <property type="component" value="Unassembled WGS sequence"/>
</dbReference>
<evidence type="ECO:0000256" key="1">
    <source>
        <dbReference type="SAM" id="SignalP"/>
    </source>
</evidence>
<gene>
    <name evidence="2" type="ORF">Egran_01469</name>
</gene>
<dbReference type="PANTHER" id="PTHR39599">
    <property type="entry name" value="GPI-ANCHORED PROTEIN (EUROFUNG)-RELATED-RELATED"/>
    <property type="match status" value="1"/>
</dbReference>
<dbReference type="EMBL" id="NPHW01002777">
    <property type="protein sequence ID" value="OXV10770.1"/>
    <property type="molecule type" value="Genomic_DNA"/>
</dbReference>
<evidence type="ECO:0008006" key="4">
    <source>
        <dbReference type="Google" id="ProtNLM"/>
    </source>
</evidence>
<keyword evidence="1" id="KW-0732">Signal</keyword>
<keyword evidence="3" id="KW-1185">Reference proteome</keyword>